<name>A0A7J7MPU2_9MAGN</name>
<dbReference type="GO" id="GO:0098869">
    <property type="term" value="P:cellular oxidant detoxification"/>
    <property type="evidence" value="ECO:0007669"/>
    <property type="project" value="InterPro"/>
</dbReference>
<gene>
    <name evidence="3" type="ORF">GIB67_033251</name>
</gene>
<dbReference type="EMBL" id="JACGCM010001301">
    <property type="protein sequence ID" value="KAF6156782.1"/>
    <property type="molecule type" value="Genomic_DNA"/>
</dbReference>
<keyword evidence="4" id="KW-1185">Reference proteome</keyword>
<dbReference type="OrthoDB" id="1888446at2759"/>
<accession>A0A7J7MPU2</accession>
<dbReference type="Proteomes" id="UP000541444">
    <property type="component" value="Unassembled WGS sequence"/>
</dbReference>
<sequence length="115" mass="13466">MAPSIAFYPQAQTQTQTTHHPMKSSSGDEEIFLRRRNEELEREIKKSLERESQMREALERSNQKLRLVEEAEEMLCSQLGELEAEAADQARLYYFQIKELKEQLSLAHKKLTKAL</sequence>
<evidence type="ECO:0000256" key="2">
    <source>
        <dbReference type="SAM" id="MobiDB-lite"/>
    </source>
</evidence>
<dbReference type="AlphaFoldDB" id="A0A7J7MPU2"/>
<keyword evidence="1" id="KW-0175">Coiled coil</keyword>
<comment type="caution">
    <text evidence="3">The sequence shown here is derived from an EMBL/GenBank/DDBJ whole genome shotgun (WGS) entry which is preliminary data.</text>
</comment>
<dbReference type="PANTHER" id="PTHR34283:SF1">
    <property type="entry name" value="PROTEIN RESPONSE TO LOW SULFUR 1"/>
    <property type="match status" value="1"/>
</dbReference>
<dbReference type="InterPro" id="IPR039282">
    <property type="entry name" value="LSU"/>
</dbReference>
<protein>
    <submittedName>
        <fullName evidence="3">Uncharacterized protein</fullName>
    </submittedName>
</protein>
<proteinExistence type="predicted"/>
<evidence type="ECO:0000313" key="4">
    <source>
        <dbReference type="Proteomes" id="UP000541444"/>
    </source>
</evidence>
<feature type="coiled-coil region" evidence="1">
    <location>
        <begin position="30"/>
        <end position="74"/>
    </location>
</feature>
<reference evidence="3 4" key="1">
    <citation type="journal article" date="2020" name="IScience">
        <title>Genome Sequencing of the Endangered Kingdonia uniflora (Circaeasteraceae, Ranunculales) Reveals Potential Mechanisms of Evolutionary Specialization.</title>
        <authorList>
            <person name="Sun Y."/>
            <person name="Deng T."/>
            <person name="Zhang A."/>
            <person name="Moore M.J."/>
            <person name="Landis J.B."/>
            <person name="Lin N."/>
            <person name="Zhang H."/>
            <person name="Zhang X."/>
            <person name="Huang J."/>
            <person name="Zhang X."/>
            <person name="Sun H."/>
            <person name="Wang H."/>
        </authorList>
    </citation>
    <scope>NUCLEOTIDE SEQUENCE [LARGE SCALE GENOMIC DNA]</scope>
    <source>
        <strain evidence="3">TB1705</strain>
        <tissue evidence="3">Leaf</tissue>
    </source>
</reference>
<organism evidence="3 4">
    <name type="scientific">Kingdonia uniflora</name>
    <dbReference type="NCBI Taxonomy" id="39325"/>
    <lineage>
        <taxon>Eukaryota</taxon>
        <taxon>Viridiplantae</taxon>
        <taxon>Streptophyta</taxon>
        <taxon>Embryophyta</taxon>
        <taxon>Tracheophyta</taxon>
        <taxon>Spermatophyta</taxon>
        <taxon>Magnoliopsida</taxon>
        <taxon>Ranunculales</taxon>
        <taxon>Circaeasteraceae</taxon>
        <taxon>Kingdonia</taxon>
    </lineage>
</organism>
<feature type="region of interest" description="Disordered" evidence="2">
    <location>
        <begin position="1"/>
        <end position="30"/>
    </location>
</feature>
<evidence type="ECO:0000256" key="1">
    <source>
        <dbReference type="SAM" id="Coils"/>
    </source>
</evidence>
<dbReference type="PANTHER" id="PTHR34283">
    <property type="entry name" value="PROTEIN RESPONSE TO LOW SULFUR 1"/>
    <property type="match status" value="1"/>
</dbReference>
<evidence type="ECO:0000313" key="3">
    <source>
        <dbReference type="EMBL" id="KAF6156782.1"/>
    </source>
</evidence>